<proteinExistence type="predicted"/>
<accession>A0ABV5K955</accession>
<dbReference type="SUPFAM" id="SSF55729">
    <property type="entry name" value="Acyl-CoA N-acyltransferases (Nat)"/>
    <property type="match status" value="1"/>
</dbReference>
<name>A0ABV5K955_9ACTN</name>
<dbReference type="PANTHER" id="PTHR43072">
    <property type="entry name" value="N-ACETYLTRANSFERASE"/>
    <property type="match status" value="1"/>
</dbReference>
<dbReference type="PANTHER" id="PTHR43072:SF60">
    <property type="entry name" value="L-2,4-DIAMINOBUTYRIC ACID ACETYLTRANSFERASE"/>
    <property type="match status" value="1"/>
</dbReference>
<dbReference type="CDD" id="cd04301">
    <property type="entry name" value="NAT_SF"/>
    <property type="match status" value="1"/>
</dbReference>
<organism evidence="2 3">
    <name type="scientific">Nocardioides plantarum</name>
    <dbReference type="NCBI Taxonomy" id="29299"/>
    <lineage>
        <taxon>Bacteria</taxon>
        <taxon>Bacillati</taxon>
        <taxon>Actinomycetota</taxon>
        <taxon>Actinomycetes</taxon>
        <taxon>Propionibacteriales</taxon>
        <taxon>Nocardioidaceae</taxon>
        <taxon>Nocardioides</taxon>
    </lineage>
</organism>
<evidence type="ECO:0000313" key="2">
    <source>
        <dbReference type="EMBL" id="MFB9313257.1"/>
    </source>
</evidence>
<dbReference type="Proteomes" id="UP001589750">
    <property type="component" value="Unassembled WGS sequence"/>
</dbReference>
<comment type="caution">
    <text evidence="2">The sequence shown here is derived from an EMBL/GenBank/DDBJ whole genome shotgun (WGS) entry which is preliminary data.</text>
</comment>
<evidence type="ECO:0000259" key="1">
    <source>
        <dbReference type="PROSITE" id="PS51186"/>
    </source>
</evidence>
<dbReference type="EMBL" id="JBHMDG010000011">
    <property type="protein sequence ID" value="MFB9313257.1"/>
    <property type="molecule type" value="Genomic_DNA"/>
</dbReference>
<keyword evidence="2" id="KW-0012">Acyltransferase</keyword>
<keyword evidence="2" id="KW-0808">Transferase</keyword>
<evidence type="ECO:0000313" key="3">
    <source>
        <dbReference type="Proteomes" id="UP001589750"/>
    </source>
</evidence>
<sequence length="301" mass="31960">MAEAREPHSVGSHSLGPHVVGQRVVVRRLVRGETGPTGGPALTDLLGVCETYAGGVIVVRPESGDAVAIPLADVVSGKPVPPRASVRDRVPARDAQVHGFALFPDLVTGAVGEWVLRDSATATARRAHSVLAFGPSGLADDVDRVVAHYERPIAAVLTGSPEDRRLTDLGWVPESTESDTLFQVAGVAQVARALRGRSAPGTTYDEHDDWVRVRVGEHATGYAGFHDDWVGLGGLVVAPTHRRRGLGLAVVDALVEWGAERGATTVFLQVLAANEPALALYAGLGFRTHHRYRYLVPPDVD</sequence>
<dbReference type="InterPro" id="IPR000182">
    <property type="entry name" value="GNAT_dom"/>
</dbReference>
<keyword evidence="3" id="KW-1185">Reference proteome</keyword>
<dbReference type="InterPro" id="IPR016181">
    <property type="entry name" value="Acyl_CoA_acyltransferase"/>
</dbReference>
<dbReference type="Pfam" id="PF24553">
    <property type="entry name" value="Rv0428c_C"/>
    <property type="match status" value="1"/>
</dbReference>
<reference evidence="2 3" key="1">
    <citation type="submission" date="2024-09" db="EMBL/GenBank/DDBJ databases">
        <authorList>
            <person name="Sun Q."/>
            <person name="Mori K."/>
        </authorList>
    </citation>
    <scope>NUCLEOTIDE SEQUENCE [LARGE SCALE GENOMIC DNA]</scope>
    <source>
        <strain evidence="2 3">JCM 9626</strain>
    </source>
</reference>
<dbReference type="Gene3D" id="3.40.630.30">
    <property type="match status" value="1"/>
</dbReference>
<protein>
    <submittedName>
        <fullName evidence="2">GNAT family N-acetyltransferase</fullName>
        <ecNumber evidence="2">2.3.1.-</ecNumber>
    </submittedName>
</protein>
<dbReference type="GO" id="GO:0016746">
    <property type="term" value="F:acyltransferase activity"/>
    <property type="evidence" value="ECO:0007669"/>
    <property type="project" value="UniProtKB-KW"/>
</dbReference>
<feature type="domain" description="N-acetyltransferase" evidence="1">
    <location>
        <begin position="170"/>
        <end position="301"/>
    </location>
</feature>
<dbReference type="RefSeq" id="WP_140011429.1">
    <property type="nucleotide sequence ID" value="NZ_JBHMDG010000011.1"/>
</dbReference>
<dbReference type="EC" id="2.3.1.-" evidence="2"/>
<dbReference type="InterPro" id="IPR056935">
    <property type="entry name" value="Rv0428c-like_C"/>
</dbReference>
<dbReference type="PROSITE" id="PS51186">
    <property type="entry name" value="GNAT"/>
    <property type="match status" value="1"/>
</dbReference>
<gene>
    <name evidence="2" type="ORF">ACFFRI_09400</name>
</gene>